<evidence type="ECO:0000256" key="2">
    <source>
        <dbReference type="ARBA" id="ARBA00022487"/>
    </source>
</evidence>
<evidence type="ECO:0000256" key="5">
    <source>
        <dbReference type="SAM" id="MobiDB-lite"/>
    </source>
</evidence>
<dbReference type="Pfam" id="PF01083">
    <property type="entry name" value="Cutinase"/>
    <property type="match status" value="1"/>
</dbReference>
<evidence type="ECO:0000256" key="4">
    <source>
        <dbReference type="ARBA" id="ARBA00023157"/>
    </source>
</evidence>
<feature type="compositionally biased region" description="Acidic residues" evidence="5">
    <location>
        <begin position="569"/>
        <end position="583"/>
    </location>
</feature>
<accession>A0ABU7M6X2</accession>
<gene>
    <name evidence="6" type="ORF">VZC37_00810</name>
</gene>
<dbReference type="PANTHER" id="PTHR33630:SF9">
    <property type="entry name" value="CUTINASE 4"/>
    <property type="match status" value="1"/>
</dbReference>
<evidence type="ECO:0000313" key="6">
    <source>
        <dbReference type="EMBL" id="MEE3848853.1"/>
    </source>
</evidence>
<feature type="compositionally biased region" description="Low complexity" evidence="5">
    <location>
        <begin position="475"/>
        <end position="547"/>
    </location>
</feature>
<name>A0ABU7M6X2_9ACTN</name>
<evidence type="ECO:0000256" key="3">
    <source>
        <dbReference type="ARBA" id="ARBA00022801"/>
    </source>
</evidence>
<evidence type="ECO:0000313" key="7">
    <source>
        <dbReference type="Proteomes" id="UP001347146"/>
    </source>
</evidence>
<keyword evidence="3" id="KW-0378">Hydrolase</keyword>
<feature type="compositionally biased region" description="Low complexity" evidence="5">
    <location>
        <begin position="584"/>
        <end position="608"/>
    </location>
</feature>
<comment type="similarity">
    <text evidence="1">Belongs to the cutinase family.</text>
</comment>
<sequence length="618" mass="63744">MGARFRLTRRVPVVLIAISSCFIVVAAFCLPGAGVARADGCGAGAVIMVGGTNDPEAVHMVGVTQRYTGKKPVLNSDGEVEIVDDEDSPYHDNPYEIIYADYPTTLWPLGAAGYDDSVSQGQAATKRAIAQYQYDCGDRPVVVAGYSQGARVAGDVLSDIGNDRDDTVVVVGRDGEPVEVDIDHATISGELYSDPRRAGDKTGRGIELSLTGVIPGLTMMGPREGDGPRGFDELESRVVSVCVEGDPICDLPDPFYDPIGTIDGLVGYFTKHGLYPFQMYRDPTEASWNDHRPVECGIAMTDCVAQADSAIVGVIRDGAATIGIDSSRIGDFLVGRWTFDLPYGIELSNLQPVVRLVQDVLPPLPYLGYGGYLPDIFVFEQILQGVVNGAPDQIKEGVAALAASARSILLIPVNFVRHWAGEIIGPRTVDTTTVSVDARGARQAVLLSALDDVGPAALVTDASTTDTTSSDDPESGGAETEAAATADSSTGSTSSVPVPTTPSDAATSTRSDSPAPDSPAPGSAPSGEQTPKTPSTPPDTSATSTPHAPDPSATDSNAGASNGVAGGDIETDGAEDNDGDGNGEDQTTGPGLSTTGAGTGSSKNSSSSEAGDDPGSDE</sequence>
<dbReference type="PROSITE" id="PS51257">
    <property type="entry name" value="PROKAR_LIPOPROTEIN"/>
    <property type="match status" value="1"/>
</dbReference>
<proteinExistence type="inferred from homology"/>
<keyword evidence="2" id="KW-0719">Serine esterase</keyword>
<protein>
    <submittedName>
        <fullName evidence="6">Cutinase family protein</fullName>
    </submittedName>
</protein>
<dbReference type="InterPro" id="IPR000675">
    <property type="entry name" value="Cutinase/axe"/>
</dbReference>
<dbReference type="RefSeq" id="WP_330430521.1">
    <property type="nucleotide sequence ID" value="NZ_JAZDUF010000001.1"/>
</dbReference>
<keyword evidence="4" id="KW-1015">Disulfide bond</keyword>
<dbReference type="InterPro" id="IPR029058">
    <property type="entry name" value="AB_hydrolase_fold"/>
</dbReference>
<keyword evidence="7" id="KW-1185">Reference proteome</keyword>
<organism evidence="6 7">
    <name type="scientific">Gordonia sesuvii</name>
    <dbReference type="NCBI Taxonomy" id="3116777"/>
    <lineage>
        <taxon>Bacteria</taxon>
        <taxon>Bacillati</taxon>
        <taxon>Actinomycetota</taxon>
        <taxon>Actinomycetes</taxon>
        <taxon>Mycobacteriales</taxon>
        <taxon>Gordoniaceae</taxon>
        <taxon>Gordonia</taxon>
    </lineage>
</organism>
<dbReference type="SUPFAM" id="SSF53474">
    <property type="entry name" value="alpha/beta-Hydrolases"/>
    <property type="match status" value="1"/>
</dbReference>
<dbReference type="PANTHER" id="PTHR33630">
    <property type="entry name" value="CUTINASE RV1984C-RELATED-RELATED"/>
    <property type="match status" value="1"/>
</dbReference>
<comment type="caution">
    <text evidence="6">The sequence shown here is derived from an EMBL/GenBank/DDBJ whole genome shotgun (WGS) entry which is preliminary data.</text>
</comment>
<dbReference type="Gene3D" id="3.40.50.1820">
    <property type="entry name" value="alpha/beta hydrolase"/>
    <property type="match status" value="1"/>
</dbReference>
<feature type="region of interest" description="Disordered" evidence="5">
    <location>
        <begin position="458"/>
        <end position="618"/>
    </location>
</feature>
<dbReference type="Proteomes" id="UP001347146">
    <property type="component" value="Unassembled WGS sequence"/>
</dbReference>
<reference evidence="6 7" key="1">
    <citation type="submission" date="2024-01" db="EMBL/GenBank/DDBJ databases">
        <title>Draft genome sequence of Gordonia sp. LSe1-13.</title>
        <authorList>
            <person name="Suphannarot A."/>
            <person name="Mingma R."/>
        </authorList>
    </citation>
    <scope>NUCLEOTIDE SEQUENCE [LARGE SCALE GENOMIC DNA]</scope>
    <source>
        <strain evidence="6 7">LSe1-13</strain>
    </source>
</reference>
<evidence type="ECO:0000256" key="1">
    <source>
        <dbReference type="ARBA" id="ARBA00007534"/>
    </source>
</evidence>
<dbReference type="EMBL" id="JAZDUF010000001">
    <property type="protein sequence ID" value="MEE3848853.1"/>
    <property type="molecule type" value="Genomic_DNA"/>
</dbReference>
<dbReference type="SMART" id="SM01110">
    <property type="entry name" value="Cutinase"/>
    <property type="match status" value="1"/>
</dbReference>